<dbReference type="InterPro" id="IPR029039">
    <property type="entry name" value="Flavoprotein-like_sf"/>
</dbReference>
<dbReference type="InterPro" id="IPR003033">
    <property type="entry name" value="SCP2_sterol-bd_dom"/>
</dbReference>
<accession>A0A0S6VTN1</accession>
<dbReference type="SUPFAM" id="SSF55718">
    <property type="entry name" value="SCP-like"/>
    <property type="match status" value="1"/>
</dbReference>
<dbReference type="AlphaFoldDB" id="A0A0S6VTN1"/>
<feature type="transmembrane region" description="Helical" evidence="3">
    <location>
        <begin position="506"/>
        <end position="527"/>
    </location>
</feature>
<keyword evidence="1" id="KW-0285">Flavoprotein</keyword>
<dbReference type="InterPro" id="IPR036527">
    <property type="entry name" value="SCP2_sterol-bd_dom_sf"/>
</dbReference>
<dbReference type="EMBL" id="DF820456">
    <property type="protein sequence ID" value="GAK50906.1"/>
    <property type="molecule type" value="Genomic_DNA"/>
</dbReference>
<dbReference type="PANTHER" id="PTHR43278">
    <property type="entry name" value="NAD(P)H-DEPENDENT FMN-CONTAINING OXIDOREDUCTASE YWQN-RELATED"/>
    <property type="match status" value="1"/>
</dbReference>
<evidence type="ECO:0000256" key="1">
    <source>
        <dbReference type="ARBA" id="ARBA00022630"/>
    </source>
</evidence>
<dbReference type="Pfam" id="PF03358">
    <property type="entry name" value="FMN_red"/>
    <property type="match status" value="1"/>
</dbReference>
<dbReference type="STRING" id="1499966.U14_02148"/>
<keyword evidence="2" id="KW-0288">FMN</keyword>
<evidence type="ECO:0000259" key="5">
    <source>
        <dbReference type="Pfam" id="PF03358"/>
    </source>
</evidence>
<feature type="transmembrane region" description="Helical" evidence="3">
    <location>
        <begin position="467"/>
        <end position="485"/>
    </location>
</feature>
<evidence type="ECO:0000256" key="2">
    <source>
        <dbReference type="ARBA" id="ARBA00022643"/>
    </source>
</evidence>
<dbReference type="GO" id="GO:0016491">
    <property type="term" value="F:oxidoreductase activity"/>
    <property type="evidence" value="ECO:0007669"/>
    <property type="project" value="InterPro"/>
</dbReference>
<sequence length="571" mass="63438">MKATIVFGSPRGAKGASSRIAQQFAAGLRRGGAEIEEIVLKNQKISHCIGCFTCWTKTPGRCIHRDDMDTLLPKMKTDLVVLATPLYVYSVPGLVKDFLDRQLPNAEPYLIEQNGISKHPSRDSAKESAFFLICVAGFPEQSHFDAVVAMCKKMTTGYCGELLIGGAEPMSRDDMQSGYAELYRQIEQAGYEVATQGNMQEATAQQIRDLTIWSPQKVENFRRIANEYWQALIAKAPTNAQPIKTTGAKELTIRDGGMATFLAGMAMQYDQTAIPGFAGVLQFDFEGDLYHLVMSENQCKAYAGAHPEPTMTIFSPAQVWSDISDGTLDGQKALMDGLYRTEGDMGLLLKLDRLFGQEKRAATENVVETNQPVSKKAIPDHRGPLKLPAMTWLTLAFVPWILHWILDGFAPEIVSYALAAVAALILVGYHATTNVVTLFEAGSAAYLLIGAGISAFGWGFWKEYCLAVDYIFLGGLWFASIVKRFSLTAEYSRYLFPQAIWKQPSFLITNQIITAAWGGYYLVAAVLHLMRIAGYGSPLWFTIGIQLLLIPMFIFTSKFQQWYPEHLMRRP</sequence>
<dbReference type="Proteomes" id="UP000030700">
    <property type="component" value="Unassembled WGS sequence"/>
</dbReference>
<dbReference type="Pfam" id="PF02036">
    <property type="entry name" value="SCP2"/>
    <property type="match status" value="1"/>
</dbReference>
<feature type="transmembrane region" description="Helical" evidence="3">
    <location>
        <begin position="444"/>
        <end position="461"/>
    </location>
</feature>
<feature type="transmembrane region" description="Helical" evidence="3">
    <location>
        <begin position="539"/>
        <end position="559"/>
    </location>
</feature>
<feature type="transmembrane region" description="Helical" evidence="3">
    <location>
        <begin position="413"/>
        <end position="432"/>
    </location>
</feature>
<reference evidence="6" key="1">
    <citation type="journal article" date="2015" name="PeerJ">
        <title>First genomic representation of candidate bacterial phylum KSB3 points to enhanced environmental sensing as a trigger of wastewater bulking.</title>
        <authorList>
            <person name="Sekiguchi Y."/>
            <person name="Ohashi A."/>
            <person name="Parks D.H."/>
            <person name="Yamauchi T."/>
            <person name="Tyson G.W."/>
            <person name="Hugenholtz P."/>
        </authorList>
    </citation>
    <scope>NUCLEOTIDE SEQUENCE [LARGE SCALE GENOMIC DNA]</scope>
</reference>
<gene>
    <name evidence="6" type="ORF">U14_02148</name>
</gene>
<name>A0A0S6VTN1_9BACT</name>
<dbReference type="HOGENOM" id="CLU_500316_0_0_0"/>
<keyword evidence="7" id="KW-1185">Reference proteome</keyword>
<organism evidence="6">
    <name type="scientific">Candidatus Moduliflexus flocculans</name>
    <dbReference type="NCBI Taxonomy" id="1499966"/>
    <lineage>
        <taxon>Bacteria</taxon>
        <taxon>Candidatus Moduliflexota</taxon>
        <taxon>Candidatus Moduliflexia</taxon>
        <taxon>Candidatus Moduliflexales</taxon>
        <taxon>Candidatus Moduliflexaceae</taxon>
    </lineage>
</organism>
<keyword evidence="3" id="KW-0472">Membrane</keyword>
<dbReference type="InterPro" id="IPR005025">
    <property type="entry name" value="FMN_Rdtase-like_dom"/>
</dbReference>
<protein>
    <submittedName>
        <fullName evidence="6">Multimeric flavodoxin WrbA</fullName>
    </submittedName>
</protein>
<feature type="domain" description="NADPH-dependent FMN reductase-like" evidence="5">
    <location>
        <begin position="1"/>
        <end position="101"/>
    </location>
</feature>
<dbReference type="Gene3D" id="3.30.1050.10">
    <property type="entry name" value="SCP2 sterol-binding domain"/>
    <property type="match status" value="1"/>
</dbReference>
<evidence type="ECO:0000313" key="7">
    <source>
        <dbReference type="Proteomes" id="UP000030700"/>
    </source>
</evidence>
<dbReference type="PANTHER" id="PTHR43278:SF2">
    <property type="entry name" value="IRON-SULFUR FLAVOPROTEIN"/>
    <property type="match status" value="1"/>
</dbReference>
<evidence type="ECO:0000313" key="6">
    <source>
        <dbReference type="EMBL" id="GAK50906.1"/>
    </source>
</evidence>
<dbReference type="SUPFAM" id="SSF52218">
    <property type="entry name" value="Flavoproteins"/>
    <property type="match status" value="1"/>
</dbReference>
<feature type="domain" description="SCP2" evidence="4">
    <location>
        <begin position="272"/>
        <end position="355"/>
    </location>
</feature>
<keyword evidence="3" id="KW-1133">Transmembrane helix</keyword>
<feature type="transmembrane region" description="Helical" evidence="3">
    <location>
        <begin position="385"/>
        <end position="406"/>
    </location>
</feature>
<dbReference type="Gene3D" id="3.40.50.360">
    <property type="match status" value="1"/>
</dbReference>
<evidence type="ECO:0000259" key="4">
    <source>
        <dbReference type="Pfam" id="PF02036"/>
    </source>
</evidence>
<keyword evidence="3" id="KW-0812">Transmembrane</keyword>
<proteinExistence type="predicted"/>
<evidence type="ECO:0000256" key="3">
    <source>
        <dbReference type="SAM" id="Phobius"/>
    </source>
</evidence>
<dbReference type="InterPro" id="IPR051796">
    <property type="entry name" value="ISF_SsuE-like"/>
</dbReference>